<feature type="transmembrane region" description="Helical" evidence="1">
    <location>
        <begin position="243"/>
        <end position="261"/>
    </location>
</feature>
<evidence type="ECO:0000313" key="3">
    <source>
        <dbReference type="Proteomes" id="UP000230184"/>
    </source>
</evidence>
<sequence>MNQLKTFFYSLKKSLFERRYYKDVAKASFWFSFKYLWFLIFILTVIKVSSFSGQYLKNRRRIQPEVNKFMITTENLYPDELKLQIKNGRLSTNVREPYPFDFKQKIKPTEKHILVIDTQGTIENYPNYNSYILATKNAVVYPSKSSSNRVEETSVFYFRNLKKDFTLNKNIYNNFLNVIRPYSNKALYFLDYFVIIFLFFFFIFGSLFWTAGIIFGLLFLTFFVWIINLIFKKELSYSSLYKIGMHAVTWPILISEISHYLKSPYPTFYSLIFFIWMMLILFSTKKKT</sequence>
<dbReference type="Pfam" id="PF06691">
    <property type="entry name" value="DUF1189"/>
    <property type="match status" value="1"/>
</dbReference>
<proteinExistence type="predicted"/>
<protein>
    <recommendedName>
        <fullName evidence="4">DUF1189 domain-containing protein</fullName>
    </recommendedName>
</protein>
<dbReference type="EMBL" id="PEWY01000008">
    <property type="protein sequence ID" value="PIU37555.1"/>
    <property type="molecule type" value="Genomic_DNA"/>
</dbReference>
<keyword evidence="1" id="KW-1133">Transmembrane helix</keyword>
<feature type="transmembrane region" description="Helical" evidence="1">
    <location>
        <begin position="35"/>
        <end position="56"/>
    </location>
</feature>
<dbReference type="Proteomes" id="UP000230184">
    <property type="component" value="Unassembled WGS sequence"/>
</dbReference>
<feature type="transmembrane region" description="Helical" evidence="1">
    <location>
        <begin position="211"/>
        <end position="231"/>
    </location>
</feature>
<accession>A0A2M6YVM8</accession>
<keyword evidence="1" id="KW-0472">Membrane</keyword>
<evidence type="ECO:0000313" key="2">
    <source>
        <dbReference type="EMBL" id="PIU37555.1"/>
    </source>
</evidence>
<feature type="transmembrane region" description="Helical" evidence="1">
    <location>
        <begin position="267"/>
        <end position="284"/>
    </location>
</feature>
<gene>
    <name evidence="2" type="ORF">COT02_00245</name>
</gene>
<feature type="transmembrane region" description="Helical" evidence="1">
    <location>
        <begin position="186"/>
        <end position="205"/>
    </location>
</feature>
<evidence type="ECO:0000256" key="1">
    <source>
        <dbReference type="SAM" id="Phobius"/>
    </source>
</evidence>
<reference evidence="3" key="1">
    <citation type="submission" date="2017-09" db="EMBL/GenBank/DDBJ databases">
        <title>Depth-based differentiation of microbial function through sediment-hosted aquifers and enrichment of novel symbionts in the deep terrestrial subsurface.</title>
        <authorList>
            <person name="Probst A.J."/>
            <person name="Ladd B."/>
            <person name="Jarett J.K."/>
            <person name="Geller-Mcgrath D.E."/>
            <person name="Sieber C.M.K."/>
            <person name="Emerson J.B."/>
            <person name="Anantharaman K."/>
            <person name="Thomas B.C."/>
            <person name="Malmstrom R."/>
            <person name="Stieglmeier M."/>
            <person name="Klingl A."/>
            <person name="Woyke T."/>
            <person name="Ryan C.M."/>
            <person name="Banfield J.F."/>
        </authorList>
    </citation>
    <scope>NUCLEOTIDE SEQUENCE [LARGE SCALE GENOMIC DNA]</scope>
</reference>
<evidence type="ECO:0008006" key="4">
    <source>
        <dbReference type="Google" id="ProtNLM"/>
    </source>
</evidence>
<dbReference type="AlphaFoldDB" id="A0A2M6YVM8"/>
<dbReference type="InterPro" id="IPR009574">
    <property type="entry name" value="DUF1189"/>
</dbReference>
<comment type="caution">
    <text evidence="2">The sequence shown here is derived from an EMBL/GenBank/DDBJ whole genome shotgun (WGS) entry which is preliminary data.</text>
</comment>
<name>A0A2M6YVM8_9BACT</name>
<keyword evidence="1" id="KW-0812">Transmembrane</keyword>
<organism evidence="2 3">
    <name type="scientific">Candidatus Roizmanbacteria bacterium CG07_land_8_20_14_0_80_34_15</name>
    <dbReference type="NCBI Taxonomy" id="1974849"/>
    <lineage>
        <taxon>Bacteria</taxon>
        <taxon>Candidatus Roizmaniibacteriota</taxon>
    </lineage>
</organism>